<dbReference type="EMBL" id="JAPQKH010000007">
    <property type="protein sequence ID" value="KAJ5087766.1"/>
    <property type="molecule type" value="Genomic_DNA"/>
</dbReference>
<dbReference type="GO" id="GO:0016846">
    <property type="term" value="F:carbon-sulfur lyase activity"/>
    <property type="evidence" value="ECO:0007669"/>
    <property type="project" value="InterPro"/>
</dbReference>
<accession>A0A9W9K045</accession>
<dbReference type="InterPro" id="IPR006913">
    <property type="entry name" value="CENP-V/GFA"/>
</dbReference>
<reference evidence="6" key="2">
    <citation type="journal article" date="2023" name="IMA Fungus">
        <title>Comparative genomic study of the Penicillium genus elucidates a diverse pangenome and 15 lateral gene transfer events.</title>
        <authorList>
            <person name="Petersen C."/>
            <person name="Sorensen T."/>
            <person name="Nielsen M.R."/>
            <person name="Sondergaard T.E."/>
            <person name="Sorensen J.L."/>
            <person name="Fitzpatrick D.A."/>
            <person name="Frisvad J.C."/>
            <person name="Nielsen K.L."/>
        </authorList>
    </citation>
    <scope>NUCLEOTIDE SEQUENCE</scope>
    <source>
        <strain evidence="6">IBT 30069</strain>
    </source>
</reference>
<gene>
    <name evidence="6" type="ORF">N7456_011382</name>
</gene>
<dbReference type="PROSITE" id="PS51891">
    <property type="entry name" value="CENP_V_GFA"/>
    <property type="match status" value="1"/>
</dbReference>
<keyword evidence="4" id="KW-0456">Lyase</keyword>
<protein>
    <recommendedName>
        <fullName evidence="5">CENP-V/GFA domain-containing protein</fullName>
    </recommendedName>
</protein>
<dbReference type="InterPro" id="IPR011057">
    <property type="entry name" value="Mss4-like_sf"/>
</dbReference>
<keyword evidence="7" id="KW-1185">Reference proteome</keyword>
<dbReference type="Gene3D" id="3.90.1590.10">
    <property type="entry name" value="glutathione-dependent formaldehyde- activating enzyme (gfa)"/>
    <property type="match status" value="1"/>
</dbReference>
<evidence type="ECO:0000256" key="1">
    <source>
        <dbReference type="ARBA" id="ARBA00005495"/>
    </source>
</evidence>
<comment type="caution">
    <text evidence="6">The sequence shown here is derived from an EMBL/GenBank/DDBJ whole genome shotgun (WGS) entry which is preliminary data.</text>
</comment>
<dbReference type="OrthoDB" id="6329284at2759"/>
<feature type="domain" description="CENP-V/GFA" evidence="5">
    <location>
        <begin position="2"/>
        <end position="105"/>
    </location>
</feature>
<dbReference type="Proteomes" id="UP001149165">
    <property type="component" value="Unassembled WGS sequence"/>
</dbReference>
<evidence type="ECO:0000256" key="3">
    <source>
        <dbReference type="ARBA" id="ARBA00022833"/>
    </source>
</evidence>
<dbReference type="SUPFAM" id="SSF51316">
    <property type="entry name" value="Mss4-like"/>
    <property type="match status" value="1"/>
</dbReference>
<keyword evidence="3" id="KW-0862">Zinc</keyword>
<evidence type="ECO:0000313" key="6">
    <source>
        <dbReference type="EMBL" id="KAJ5087766.1"/>
    </source>
</evidence>
<sequence>MPSGSCACHYIRYTTTSTPTRLVNCHCTTCRKQAGAPYQAFVHFPIEAIKWEVEPTTWRSSDTASRTFCPKCGSTMSMVLDAEPQQIGIVAGTVDDASQIPEPSDHIFLEEKVPWYGLPADGTGRWQAWSQ</sequence>
<dbReference type="PANTHER" id="PTHR33337">
    <property type="entry name" value="GFA DOMAIN-CONTAINING PROTEIN"/>
    <property type="match status" value="1"/>
</dbReference>
<evidence type="ECO:0000256" key="2">
    <source>
        <dbReference type="ARBA" id="ARBA00022723"/>
    </source>
</evidence>
<reference evidence="6" key="1">
    <citation type="submission" date="2022-11" db="EMBL/GenBank/DDBJ databases">
        <authorList>
            <person name="Petersen C."/>
        </authorList>
    </citation>
    <scope>NUCLEOTIDE SEQUENCE</scope>
    <source>
        <strain evidence="6">IBT 30069</strain>
    </source>
</reference>
<dbReference type="PANTHER" id="PTHR33337:SF40">
    <property type="entry name" value="CENP-V_GFA DOMAIN-CONTAINING PROTEIN-RELATED"/>
    <property type="match status" value="1"/>
</dbReference>
<name>A0A9W9K045_9EURO</name>
<comment type="similarity">
    <text evidence="1">Belongs to the Gfa family.</text>
</comment>
<keyword evidence="2" id="KW-0479">Metal-binding</keyword>
<proteinExistence type="inferred from homology"/>
<evidence type="ECO:0000313" key="7">
    <source>
        <dbReference type="Proteomes" id="UP001149165"/>
    </source>
</evidence>
<evidence type="ECO:0000259" key="5">
    <source>
        <dbReference type="PROSITE" id="PS51891"/>
    </source>
</evidence>
<dbReference type="Pfam" id="PF04828">
    <property type="entry name" value="GFA"/>
    <property type="match status" value="1"/>
</dbReference>
<dbReference type="AlphaFoldDB" id="A0A9W9K045"/>
<dbReference type="GO" id="GO:0046872">
    <property type="term" value="F:metal ion binding"/>
    <property type="evidence" value="ECO:0007669"/>
    <property type="project" value="UniProtKB-KW"/>
</dbReference>
<organism evidence="6 7">
    <name type="scientific">Penicillium angulare</name>
    <dbReference type="NCBI Taxonomy" id="116970"/>
    <lineage>
        <taxon>Eukaryota</taxon>
        <taxon>Fungi</taxon>
        <taxon>Dikarya</taxon>
        <taxon>Ascomycota</taxon>
        <taxon>Pezizomycotina</taxon>
        <taxon>Eurotiomycetes</taxon>
        <taxon>Eurotiomycetidae</taxon>
        <taxon>Eurotiales</taxon>
        <taxon>Aspergillaceae</taxon>
        <taxon>Penicillium</taxon>
    </lineage>
</organism>
<evidence type="ECO:0000256" key="4">
    <source>
        <dbReference type="ARBA" id="ARBA00023239"/>
    </source>
</evidence>